<reference evidence="1" key="1">
    <citation type="submission" date="2021-03" db="EMBL/GenBank/DDBJ databases">
        <title>Complete Genome of Pseudoalteromonas xiamenensis STKMTI.2, a new potential marine bacterium producing anti-Vibrio compounds.</title>
        <authorList>
            <person name="Handayani D.P."/>
            <person name="Isnansetyo A."/>
            <person name="Istiqomah I."/>
            <person name="Jumina J."/>
        </authorList>
    </citation>
    <scope>NUCLEOTIDE SEQUENCE</scope>
    <source>
        <strain evidence="1">STKMTI.2</strain>
    </source>
</reference>
<dbReference type="Proteomes" id="UP000664904">
    <property type="component" value="Chromosome"/>
</dbReference>
<dbReference type="KEGG" id="pxi:J5O05_08285"/>
<dbReference type="Gene3D" id="2.40.160.50">
    <property type="entry name" value="membrane protein fhac: a member of the omp85/tpsb transporter family"/>
    <property type="match status" value="1"/>
</dbReference>
<protein>
    <submittedName>
        <fullName evidence="1">BamA/TamA family outer membrane protein</fullName>
    </submittedName>
</protein>
<dbReference type="EMBL" id="CP072133">
    <property type="protein sequence ID" value="QTH72754.1"/>
    <property type="molecule type" value="Genomic_DNA"/>
</dbReference>
<keyword evidence="2" id="KW-1185">Reference proteome</keyword>
<organism evidence="1 2">
    <name type="scientific">Pseudoalteromonas xiamenensis</name>
    <dbReference type="NCBI Taxonomy" id="882626"/>
    <lineage>
        <taxon>Bacteria</taxon>
        <taxon>Pseudomonadati</taxon>
        <taxon>Pseudomonadota</taxon>
        <taxon>Gammaproteobacteria</taxon>
        <taxon>Alteromonadales</taxon>
        <taxon>Pseudoalteromonadaceae</taxon>
        <taxon>Pseudoalteromonas</taxon>
    </lineage>
</organism>
<sequence length="332" mass="38669">MLSMAYPFYALDTPYAYGFATSSNKRTESLYERGEVVHEFSQQTDLHQIYFGHSTTVAKNWTRRLLFGYQEDKERFTSLLASTRALPADRSARYPYIEYNWLENAYVKVRNVDSIFRTEDLQLGWNISAKLGYSDKGLSDDESRWLYWLFASKSHYVNDRSLVKFSALSQGAWKVDSSDAENQLLQLGLQYYYNDSATESWFANLEYQHIRKMTLDKQLTLGGETGLRGYPAHYLQGDSKWLLNLEKRYYWEYDLWQLFKVGGALFVDIGKTTGKPLFQPELGTLSDAGFGLRLAPSRANSNLMLHMDIAWPIQKDEKVDSMQWQFTVKNRF</sequence>
<evidence type="ECO:0000313" key="2">
    <source>
        <dbReference type="Proteomes" id="UP000664904"/>
    </source>
</evidence>
<proteinExistence type="predicted"/>
<accession>A0A975DJM7</accession>
<dbReference type="AlphaFoldDB" id="A0A975DJM7"/>
<name>A0A975DJM7_9GAMM</name>
<evidence type="ECO:0000313" key="1">
    <source>
        <dbReference type="EMBL" id="QTH72754.1"/>
    </source>
</evidence>
<gene>
    <name evidence="1" type="ORF">J5O05_08285</name>
</gene>